<feature type="transmembrane region" description="Helical" evidence="7">
    <location>
        <begin position="176"/>
        <end position="193"/>
    </location>
</feature>
<feature type="transmembrane region" description="Helical" evidence="7">
    <location>
        <begin position="146"/>
        <end position="164"/>
    </location>
</feature>
<protein>
    <submittedName>
        <fullName evidence="9">Major facilitator superfamily MFS_1</fullName>
    </submittedName>
</protein>
<feature type="transmembrane region" description="Helical" evidence="7">
    <location>
        <begin position="280"/>
        <end position="300"/>
    </location>
</feature>
<feature type="transmembrane region" description="Helical" evidence="7">
    <location>
        <begin position="336"/>
        <end position="354"/>
    </location>
</feature>
<dbReference type="GO" id="GO:0016020">
    <property type="term" value="C:membrane"/>
    <property type="evidence" value="ECO:0007669"/>
    <property type="project" value="TreeGrafter"/>
</dbReference>
<geneLocation type="plasmid" evidence="9 10">
    <name>2</name>
</geneLocation>
<sequence>MTTTAPHDVAVRPANADRLFLGSCMALIATSTAFAAVGASMLAIKNQFVLTNAQVGWIGGAALWGFTVSMVVFGPFVDALGMRSLLRLAFIAHFAGTLTMMFAQGFTSLFLGALVIAMGNGLVEAACNPLVAAIYPDDKTVKLNHFHVWFPGGTVLGGLAAYALDASGLTDWRLKLALILIPTVLYGIIFLGQEWPETERVRAGHTTGEMWRSTLLNPLFLLLLGCMAITGSLELGPNRWVPAVLQAGGIAGILVLVYINGLMALLRWRAGDVVHRVRPTGVLFVCSVLAGLGLVALSYAETTVAAFAAATVFALGVCYFWPTMLGLVAERNVRGGALALALMGGMGMAAPGLVTSPAMGRIADRYAHERLPVDETVQVLRGAATEFPALAATARGKQGDDLRAAAAAAQGVIASYDRGGVLPEGATANALRAVESSGGDSPLAARARAVLGPADNFGGRMSFRWIAPFAAIVAVVFAALFVSDRRRAGARVERQPAPAIA</sequence>
<feature type="transmembrane region" description="Helical" evidence="7">
    <location>
        <begin position="306"/>
        <end position="329"/>
    </location>
</feature>
<accession>W0RSS3</accession>
<dbReference type="OrthoDB" id="9815356at2"/>
<evidence type="ECO:0000256" key="4">
    <source>
        <dbReference type="ARBA" id="ARBA00022692"/>
    </source>
</evidence>
<dbReference type="Proteomes" id="UP000019151">
    <property type="component" value="Plasmid 2"/>
</dbReference>
<reference evidence="9 10" key="1">
    <citation type="journal article" date="2014" name="Genome Announc.">
        <title>Genome Sequence and Methylome of Soil Bacterium Gemmatirosa kalamazoonensis KBS708T, a Member of the Rarely Cultivated Gemmatimonadetes Phylum.</title>
        <authorList>
            <person name="Debruyn J.M."/>
            <person name="Radosevich M."/>
            <person name="Wommack K.E."/>
            <person name="Polson S.W."/>
            <person name="Hauser L.J."/>
            <person name="Fawaz M.N."/>
            <person name="Korlach J."/>
            <person name="Tsai Y.C."/>
        </authorList>
    </citation>
    <scope>NUCLEOTIDE SEQUENCE [LARGE SCALE GENOMIC DNA]</scope>
    <source>
        <strain evidence="9 10">KBS708</strain>
        <plasmid evidence="10">Plasmid 2</plasmid>
    </source>
</reference>
<keyword evidence="9" id="KW-0614">Plasmid</keyword>
<keyword evidence="3" id="KW-0813">Transport</keyword>
<evidence type="ECO:0000256" key="1">
    <source>
        <dbReference type="ARBA" id="ARBA00004127"/>
    </source>
</evidence>
<dbReference type="InterPro" id="IPR051788">
    <property type="entry name" value="MFS_Transporter"/>
</dbReference>
<feature type="transmembrane region" description="Helical" evidence="7">
    <location>
        <begin position="109"/>
        <end position="134"/>
    </location>
</feature>
<evidence type="ECO:0000313" key="9">
    <source>
        <dbReference type="EMBL" id="AHG93721.1"/>
    </source>
</evidence>
<feature type="transmembrane region" description="Helical" evidence="7">
    <location>
        <begin position="56"/>
        <end position="77"/>
    </location>
</feature>
<evidence type="ECO:0000256" key="2">
    <source>
        <dbReference type="ARBA" id="ARBA00008335"/>
    </source>
</evidence>
<dbReference type="InterPro" id="IPR036259">
    <property type="entry name" value="MFS_trans_sf"/>
</dbReference>
<evidence type="ECO:0000259" key="8">
    <source>
        <dbReference type="PROSITE" id="PS50850"/>
    </source>
</evidence>
<feature type="transmembrane region" description="Helical" evidence="7">
    <location>
        <begin position="84"/>
        <end position="103"/>
    </location>
</feature>
<feature type="transmembrane region" description="Helical" evidence="7">
    <location>
        <begin position="20"/>
        <end position="44"/>
    </location>
</feature>
<dbReference type="eggNOG" id="COG0738">
    <property type="taxonomic scope" value="Bacteria"/>
</dbReference>
<feature type="transmembrane region" description="Helical" evidence="7">
    <location>
        <begin position="245"/>
        <end position="268"/>
    </location>
</feature>
<dbReference type="Pfam" id="PF07690">
    <property type="entry name" value="MFS_1"/>
    <property type="match status" value="1"/>
</dbReference>
<evidence type="ECO:0000256" key="3">
    <source>
        <dbReference type="ARBA" id="ARBA00022448"/>
    </source>
</evidence>
<evidence type="ECO:0000313" key="10">
    <source>
        <dbReference type="Proteomes" id="UP000019151"/>
    </source>
</evidence>
<dbReference type="PANTHER" id="PTHR23514:SF3">
    <property type="entry name" value="BYPASS OF STOP CODON PROTEIN 6"/>
    <property type="match status" value="1"/>
</dbReference>
<dbReference type="RefSeq" id="WP_025415013.1">
    <property type="nucleotide sequence ID" value="NZ_CP007130.1"/>
</dbReference>
<dbReference type="PROSITE" id="PS50850">
    <property type="entry name" value="MFS"/>
    <property type="match status" value="1"/>
</dbReference>
<feature type="transmembrane region" description="Helical" evidence="7">
    <location>
        <begin position="465"/>
        <end position="482"/>
    </location>
</feature>
<organism evidence="9 10">
    <name type="scientific">Gemmatirosa kalamazoonensis</name>
    <dbReference type="NCBI Taxonomy" id="861299"/>
    <lineage>
        <taxon>Bacteria</taxon>
        <taxon>Pseudomonadati</taxon>
        <taxon>Gemmatimonadota</taxon>
        <taxon>Gemmatimonadia</taxon>
        <taxon>Gemmatimonadales</taxon>
        <taxon>Gemmatimonadaceae</taxon>
        <taxon>Gemmatirosa</taxon>
    </lineage>
</organism>
<dbReference type="GO" id="GO:0012505">
    <property type="term" value="C:endomembrane system"/>
    <property type="evidence" value="ECO:0007669"/>
    <property type="project" value="UniProtKB-SubCell"/>
</dbReference>
<keyword evidence="10" id="KW-1185">Reference proteome</keyword>
<dbReference type="PANTHER" id="PTHR23514">
    <property type="entry name" value="BYPASS OF STOP CODON PROTEIN 6"/>
    <property type="match status" value="1"/>
</dbReference>
<feature type="transmembrane region" description="Helical" evidence="7">
    <location>
        <begin position="214"/>
        <end position="233"/>
    </location>
</feature>
<dbReference type="SUPFAM" id="SSF103473">
    <property type="entry name" value="MFS general substrate transporter"/>
    <property type="match status" value="1"/>
</dbReference>
<keyword evidence="4 7" id="KW-0812">Transmembrane</keyword>
<dbReference type="GO" id="GO:0022857">
    <property type="term" value="F:transmembrane transporter activity"/>
    <property type="evidence" value="ECO:0007669"/>
    <property type="project" value="InterPro"/>
</dbReference>
<keyword evidence="6 7" id="KW-0472">Membrane</keyword>
<name>W0RSS3_9BACT</name>
<dbReference type="KEGG" id="gba:J421_6186"/>
<comment type="subcellular location">
    <subcellularLocation>
        <location evidence="1">Endomembrane system</location>
        <topology evidence="1">Multi-pass membrane protein</topology>
    </subcellularLocation>
</comment>
<proteinExistence type="inferred from homology"/>
<dbReference type="HOGENOM" id="CLU_038152_0_0_0"/>
<evidence type="ECO:0000256" key="6">
    <source>
        <dbReference type="ARBA" id="ARBA00023136"/>
    </source>
</evidence>
<dbReference type="AlphaFoldDB" id="W0RSS3"/>
<gene>
    <name evidence="9" type="ORF">J421_6186</name>
</gene>
<dbReference type="Gene3D" id="1.20.1250.20">
    <property type="entry name" value="MFS general substrate transporter like domains"/>
    <property type="match status" value="1"/>
</dbReference>
<feature type="domain" description="Major facilitator superfamily (MFS) profile" evidence="8">
    <location>
        <begin position="19"/>
        <end position="486"/>
    </location>
</feature>
<evidence type="ECO:0000256" key="5">
    <source>
        <dbReference type="ARBA" id="ARBA00022989"/>
    </source>
</evidence>
<dbReference type="InParanoid" id="W0RSS3"/>
<evidence type="ECO:0000256" key="7">
    <source>
        <dbReference type="SAM" id="Phobius"/>
    </source>
</evidence>
<dbReference type="InterPro" id="IPR011701">
    <property type="entry name" value="MFS"/>
</dbReference>
<keyword evidence="5 7" id="KW-1133">Transmembrane helix</keyword>
<dbReference type="InterPro" id="IPR020846">
    <property type="entry name" value="MFS_dom"/>
</dbReference>
<dbReference type="EMBL" id="CP007130">
    <property type="protein sequence ID" value="AHG93721.1"/>
    <property type="molecule type" value="Genomic_DNA"/>
</dbReference>
<comment type="similarity">
    <text evidence="2">Belongs to the major facilitator superfamily.</text>
</comment>